<dbReference type="UniPathway" id="UPA00378"/>
<evidence type="ECO:0000256" key="4">
    <source>
        <dbReference type="ARBA" id="ARBA00012839"/>
    </source>
</evidence>
<dbReference type="InterPro" id="IPR016093">
    <property type="entry name" value="MIR_motif"/>
</dbReference>
<proteinExistence type="inferred from homology"/>
<evidence type="ECO:0000256" key="5">
    <source>
        <dbReference type="ARBA" id="ARBA00022676"/>
    </source>
</evidence>
<dbReference type="SUPFAM" id="SSF82109">
    <property type="entry name" value="MIR domain"/>
    <property type="match status" value="1"/>
</dbReference>
<comment type="caution">
    <text evidence="18">The sequence shown here is derived from an EMBL/GenBank/DDBJ whole genome shotgun (WGS) entry which is preliminary data.</text>
</comment>
<dbReference type="InterPro" id="IPR003342">
    <property type="entry name" value="ArnT-like_N"/>
</dbReference>
<evidence type="ECO:0000256" key="9">
    <source>
        <dbReference type="ARBA" id="ARBA00022824"/>
    </source>
</evidence>
<dbReference type="AlphaFoldDB" id="A0A8H7VXZ0"/>
<feature type="transmembrane region" description="Helical" evidence="15">
    <location>
        <begin position="98"/>
        <end position="114"/>
    </location>
</feature>
<keyword evidence="12" id="KW-0325">Glycoprotein</keyword>
<dbReference type="InterPro" id="IPR032421">
    <property type="entry name" value="PMT_4TMC"/>
</dbReference>
<keyword evidence="5 15" id="KW-0328">Glycosyltransferase</keyword>
<dbReference type="PANTHER" id="PTHR10050:SF50">
    <property type="entry name" value="DOLICHYL-PHOSPHATE-MANNOSE--PROTEIN MANNOSYLTRANSFERASE 1-RELATED"/>
    <property type="match status" value="1"/>
</dbReference>
<keyword evidence="11 15" id="KW-0472">Membrane</keyword>
<keyword evidence="8" id="KW-0677">Repeat</keyword>
<dbReference type="CDD" id="cd23283">
    <property type="entry name" value="beta-trefoil_MIR_PMT1-like"/>
    <property type="match status" value="1"/>
</dbReference>
<feature type="region of interest" description="Disordered" evidence="16">
    <location>
        <begin position="37"/>
        <end position="65"/>
    </location>
</feature>
<evidence type="ECO:0000256" key="8">
    <source>
        <dbReference type="ARBA" id="ARBA00022737"/>
    </source>
</evidence>
<dbReference type="PANTHER" id="PTHR10050">
    <property type="entry name" value="DOLICHYL-PHOSPHATE-MANNOSE--PROTEIN MANNOSYLTRANSFERASE"/>
    <property type="match status" value="1"/>
</dbReference>
<comment type="catalytic activity">
    <reaction evidence="14 15">
        <text>a di-trans,poly-cis-dolichyl beta-D-mannosyl phosphate + L-seryl-[protein] = 3-O-(alpha-D-mannosyl)-L-seryl-[protein] + a di-trans,poly-cis-dolichyl phosphate + H(+)</text>
        <dbReference type="Rhea" id="RHEA:17377"/>
        <dbReference type="Rhea" id="RHEA-COMP:9863"/>
        <dbReference type="Rhea" id="RHEA-COMP:13546"/>
        <dbReference type="Rhea" id="RHEA-COMP:19498"/>
        <dbReference type="Rhea" id="RHEA-COMP:19501"/>
        <dbReference type="ChEBI" id="CHEBI:15378"/>
        <dbReference type="ChEBI" id="CHEBI:29999"/>
        <dbReference type="ChEBI" id="CHEBI:57683"/>
        <dbReference type="ChEBI" id="CHEBI:58211"/>
        <dbReference type="ChEBI" id="CHEBI:137321"/>
        <dbReference type="EC" id="2.4.1.109"/>
    </reaction>
</comment>
<dbReference type="EMBL" id="JAEPRE010000006">
    <property type="protein sequence ID" value="KAG2237440.1"/>
    <property type="molecule type" value="Genomic_DNA"/>
</dbReference>
<organism evidence="18 19">
    <name type="scientific">Thamnidium elegans</name>
    <dbReference type="NCBI Taxonomy" id="101142"/>
    <lineage>
        <taxon>Eukaryota</taxon>
        <taxon>Fungi</taxon>
        <taxon>Fungi incertae sedis</taxon>
        <taxon>Mucoromycota</taxon>
        <taxon>Mucoromycotina</taxon>
        <taxon>Mucoromycetes</taxon>
        <taxon>Mucorales</taxon>
        <taxon>Mucorineae</taxon>
        <taxon>Mucoraceae</taxon>
        <taxon>Thamnidium</taxon>
    </lineage>
</organism>
<feature type="compositionally biased region" description="Polar residues" evidence="16">
    <location>
        <begin position="40"/>
        <end position="49"/>
    </location>
</feature>
<evidence type="ECO:0000256" key="6">
    <source>
        <dbReference type="ARBA" id="ARBA00022679"/>
    </source>
</evidence>
<comment type="pathway">
    <text evidence="2 15">Protein modification; protein glycosylation.</text>
</comment>
<evidence type="ECO:0000313" key="18">
    <source>
        <dbReference type="EMBL" id="KAG2237440.1"/>
    </source>
</evidence>
<accession>A0A8H7VXZ0</accession>
<name>A0A8H7VXZ0_9FUNG</name>
<evidence type="ECO:0000256" key="16">
    <source>
        <dbReference type="SAM" id="MobiDB-lite"/>
    </source>
</evidence>
<protein>
    <recommendedName>
        <fullName evidence="4 15">Dolichyl-phosphate-mannose--protein mannosyltransferase</fullName>
        <ecNumber evidence="4 15">2.4.1.109</ecNumber>
    </recommendedName>
</protein>
<feature type="transmembrane region" description="Helical" evidence="15">
    <location>
        <begin position="618"/>
        <end position="640"/>
    </location>
</feature>
<comment type="similarity">
    <text evidence="3 15">Belongs to the glycosyltransferase 39 family.</text>
</comment>
<dbReference type="GO" id="GO:0005789">
    <property type="term" value="C:endoplasmic reticulum membrane"/>
    <property type="evidence" value="ECO:0007669"/>
    <property type="project" value="UniProtKB-SubCell"/>
</dbReference>
<evidence type="ECO:0000256" key="14">
    <source>
        <dbReference type="ARBA" id="ARBA00045102"/>
    </source>
</evidence>
<evidence type="ECO:0000256" key="11">
    <source>
        <dbReference type="ARBA" id="ARBA00023136"/>
    </source>
</evidence>
<sequence>MTLDNIPLSYVHPPERVDSLYNRHLSHQQDHVPVSMEDNAYTTGITKPTDNFRKRNSSLKRQDMDGYDSSDVDLFDSKNSKFRQKKEEQRRASRKRDWYIVLALTFWAAYIRLYKISHPPSVVFDEVHFGGFATKYIKTRFFMDVHPPLAKMLIALVGKLAGLDGFDFKDIGKDYLEENVPYVIMRVFCGITGLLVVPIAYLTVRGAGHSIAAGLVAAFMVCYENGLIANNRLILLDPPLLFFTAATALMWINFHNQKRRPFQFWWYTWLALTGFGLGLTVSCKWVGLFTIATIGTSTVKGLWELWGNTRVPTSVFLRHFGARAVCLIVLPIAVYLLMFRIHFHILPNSGEGDGFMTPEFQQTLDGHASVNAPIDIAFGSKVFIRHVATRGGYLHSHPHNYPAGSKQQQVTLYPHRDDNNWWTIAKVDNSNVTEIEYIKNGDVVTFKHANSFKRLHSHDIRPSMTDIEYHNEVRVEIIGGEKSDPLSTERLRTIHTKFRLIHVMSQCALFSHSIKLPEWGFEQQEVTCIKGGKIAKTVWYIESTENPLLPPDSERVTYKKLGFLRKFLELNKVMWDTNSGLTSSHPYDSRPESWPLLRRGINFWSKEKLHLYLLGNPLIYWSTFISVLVCVMLKGIFVILEKRGIQKDFGGFDLLTIRLPNRKRLLAAALFIFSVIYVYRIFMPITYGEPWTQSLCEKAKWRSTWDFDCAQYHHDIESYKINKPLYVEGIDKVKDALNSFIGNRQQAAEVAGGVNIVSDGVELVDESASNDIAEATATQ</sequence>
<dbReference type="EC" id="2.4.1.109" evidence="4 15"/>
<feature type="transmembrane region" description="Helical" evidence="15">
    <location>
        <begin position="315"/>
        <end position="338"/>
    </location>
</feature>
<dbReference type="Pfam" id="PF02366">
    <property type="entry name" value="PMT"/>
    <property type="match status" value="1"/>
</dbReference>
<evidence type="ECO:0000256" key="2">
    <source>
        <dbReference type="ARBA" id="ARBA00004922"/>
    </source>
</evidence>
<dbReference type="Pfam" id="PF16192">
    <property type="entry name" value="PMT_4TMC"/>
    <property type="match status" value="2"/>
</dbReference>
<dbReference type="InterPro" id="IPR036300">
    <property type="entry name" value="MIR_dom_sf"/>
</dbReference>
<comment type="function">
    <text evidence="15">Transfers mannose from Dol-P-mannose to Ser or Thr residues on proteins.</text>
</comment>
<evidence type="ECO:0000256" key="7">
    <source>
        <dbReference type="ARBA" id="ARBA00022692"/>
    </source>
</evidence>
<feature type="domain" description="MIR" evidence="17">
    <location>
        <begin position="488"/>
        <end position="544"/>
    </location>
</feature>
<keyword evidence="19" id="KW-1185">Reference proteome</keyword>
<evidence type="ECO:0000313" key="19">
    <source>
        <dbReference type="Proteomes" id="UP000613177"/>
    </source>
</evidence>
<evidence type="ECO:0000256" key="12">
    <source>
        <dbReference type="ARBA" id="ARBA00023180"/>
    </source>
</evidence>
<dbReference type="PROSITE" id="PS50919">
    <property type="entry name" value="MIR"/>
    <property type="match status" value="2"/>
</dbReference>
<evidence type="ECO:0000256" key="10">
    <source>
        <dbReference type="ARBA" id="ARBA00022989"/>
    </source>
</evidence>
<evidence type="ECO:0000256" key="1">
    <source>
        <dbReference type="ARBA" id="ARBA00004477"/>
    </source>
</evidence>
<evidence type="ECO:0000256" key="15">
    <source>
        <dbReference type="RuleBase" id="RU367007"/>
    </source>
</evidence>
<feature type="transmembrane region" description="Helical" evidence="15">
    <location>
        <begin position="665"/>
        <end position="682"/>
    </location>
</feature>
<evidence type="ECO:0000256" key="13">
    <source>
        <dbReference type="ARBA" id="ARBA00045085"/>
    </source>
</evidence>
<evidence type="ECO:0000256" key="3">
    <source>
        <dbReference type="ARBA" id="ARBA00007222"/>
    </source>
</evidence>
<comment type="subcellular location">
    <subcellularLocation>
        <location evidence="1 15">Endoplasmic reticulum membrane</location>
        <topology evidence="1 15">Multi-pass membrane protein</topology>
    </subcellularLocation>
</comment>
<feature type="transmembrane region" description="Helical" evidence="15">
    <location>
        <begin position="183"/>
        <end position="204"/>
    </location>
</feature>
<dbReference type="InterPro" id="IPR027005">
    <property type="entry name" value="PMT-like"/>
</dbReference>
<dbReference type="Pfam" id="PF02815">
    <property type="entry name" value="MIR"/>
    <property type="match status" value="1"/>
</dbReference>
<feature type="transmembrane region" description="Helical" evidence="15">
    <location>
        <begin position="211"/>
        <end position="228"/>
    </location>
</feature>
<feature type="transmembrane region" description="Helical" evidence="15">
    <location>
        <begin position="264"/>
        <end position="295"/>
    </location>
</feature>
<keyword evidence="6 15" id="KW-0808">Transferase</keyword>
<keyword evidence="10 15" id="KW-1133">Transmembrane helix</keyword>
<keyword evidence="9 15" id="KW-0256">Endoplasmic reticulum</keyword>
<dbReference type="Proteomes" id="UP000613177">
    <property type="component" value="Unassembled WGS sequence"/>
</dbReference>
<dbReference type="GO" id="GO:0004169">
    <property type="term" value="F:dolichyl-phosphate-mannose-protein mannosyltransferase activity"/>
    <property type="evidence" value="ECO:0007669"/>
    <property type="project" value="UniProtKB-UniRule"/>
</dbReference>
<gene>
    <name evidence="18" type="ORF">INT48_009569</name>
</gene>
<dbReference type="Gene3D" id="2.80.10.50">
    <property type="match status" value="1"/>
</dbReference>
<reference evidence="18" key="1">
    <citation type="submission" date="2021-01" db="EMBL/GenBank/DDBJ databases">
        <title>Metabolic potential, ecology and presence of endohyphal bacteria is reflected in genomic diversity of Mucoromycotina.</title>
        <authorList>
            <person name="Muszewska A."/>
            <person name="Okrasinska A."/>
            <person name="Steczkiewicz K."/>
            <person name="Drgas O."/>
            <person name="Orlowska M."/>
            <person name="Perlinska-Lenart U."/>
            <person name="Aleksandrzak-Piekarczyk T."/>
            <person name="Szatraj K."/>
            <person name="Zielenkiewicz U."/>
            <person name="Pilsyk S."/>
            <person name="Malc E."/>
            <person name="Mieczkowski P."/>
            <person name="Kruszewska J.S."/>
            <person name="Biernat P."/>
            <person name="Pawlowska J."/>
        </authorList>
    </citation>
    <scope>NUCLEOTIDE SEQUENCE</scope>
    <source>
        <strain evidence="18">WA0000018081</strain>
    </source>
</reference>
<dbReference type="SMART" id="SM00472">
    <property type="entry name" value="MIR"/>
    <property type="match status" value="3"/>
</dbReference>
<comment type="catalytic activity">
    <reaction evidence="13 15">
        <text>a di-trans,poly-cis-dolichyl beta-D-mannosyl phosphate + L-threonyl-[protein] = 3-O-(alpha-D-mannosyl)-L-threonyl-[protein] + a di-trans,poly-cis-dolichyl phosphate + H(+)</text>
        <dbReference type="Rhea" id="RHEA:53396"/>
        <dbReference type="Rhea" id="RHEA-COMP:11060"/>
        <dbReference type="Rhea" id="RHEA-COMP:13547"/>
        <dbReference type="Rhea" id="RHEA-COMP:19498"/>
        <dbReference type="Rhea" id="RHEA-COMP:19501"/>
        <dbReference type="ChEBI" id="CHEBI:15378"/>
        <dbReference type="ChEBI" id="CHEBI:30013"/>
        <dbReference type="ChEBI" id="CHEBI:57683"/>
        <dbReference type="ChEBI" id="CHEBI:58211"/>
        <dbReference type="ChEBI" id="CHEBI:137323"/>
        <dbReference type="EC" id="2.4.1.109"/>
    </reaction>
</comment>
<feature type="domain" description="MIR" evidence="17">
    <location>
        <begin position="373"/>
        <end position="427"/>
    </location>
</feature>
<keyword evidence="7 15" id="KW-0812">Transmembrane</keyword>
<evidence type="ECO:0000259" key="17">
    <source>
        <dbReference type="PROSITE" id="PS50919"/>
    </source>
</evidence>
<feature type="transmembrane region" description="Helical" evidence="15">
    <location>
        <begin position="234"/>
        <end position="252"/>
    </location>
</feature>